<accession>A0A0P1A994</accession>
<dbReference type="RefSeq" id="XP_024573466.1">
    <property type="nucleotide sequence ID" value="XM_024722385.1"/>
</dbReference>
<dbReference type="GeneID" id="36399611"/>
<dbReference type="EMBL" id="CCYD01000261">
    <property type="protein sequence ID" value="CEG37097.1"/>
    <property type="molecule type" value="Genomic_DNA"/>
</dbReference>
<dbReference type="AlphaFoldDB" id="A0A0P1A994"/>
<proteinExistence type="predicted"/>
<evidence type="ECO:0000313" key="1">
    <source>
        <dbReference type="EMBL" id="CEG37097.1"/>
    </source>
</evidence>
<dbReference type="OrthoDB" id="147158at2759"/>
<reference evidence="2" key="1">
    <citation type="submission" date="2014-09" db="EMBL/GenBank/DDBJ databases">
        <authorList>
            <person name="Sharma Rahul"/>
            <person name="Thines Marco"/>
        </authorList>
    </citation>
    <scope>NUCLEOTIDE SEQUENCE [LARGE SCALE GENOMIC DNA]</scope>
</reference>
<name>A0A0P1A994_PLAHL</name>
<organism evidence="1 2">
    <name type="scientific">Plasmopara halstedii</name>
    <name type="common">Downy mildew of sunflower</name>
    <dbReference type="NCBI Taxonomy" id="4781"/>
    <lineage>
        <taxon>Eukaryota</taxon>
        <taxon>Sar</taxon>
        <taxon>Stramenopiles</taxon>
        <taxon>Oomycota</taxon>
        <taxon>Peronosporomycetes</taxon>
        <taxon>Peronosporales</taxon>
        <taxon>Peronosporaceae</taxon>
        <taxon>Plasmopara</taxon>
    </lineage>
</organism>
<dbReference type="Proteomes" id="UP000054928">
    <property type="component" value="Unassembled WGS sequence"/>
</dbReference>
<keyword evidence="2" id="KW-1185">Reference proteome</keyword>
<evidence type="ECO:0000313" key="2">
    <source>
        <dbReference type="Proteomes" id="UP000054928"/>
    </source>
</evidence>
<sequence length="250" mass="29487">MCIQPQHSQLHVKEQLTKSHIGKHSWHRHHNACTEMLPKEAQELKEKILRTHKTKLMRFSMTYMKKRVEPPVEIPDELNNQHALSTIVAGRRVPLTRCMWNNTKRLSRHVQTRHLPISVVLDVRGIMGISVQRDLLPRDDWLQPRVHRPSKRSRIRCRLSRPLSIELPEDVRALKQNILTSHPTKLTRFSLSHMRHMVIPPVLIPEKLNDRCAMKTVVSGKCVPLTMRMWKNCRKRIKLLDMIAEHVTYR</sequence>
<protein>
    <submittedName>
        <fullName evidence="1">Uncharacterized protein</fullName>
    </submittedName>
</protein>